<keyword evidence="10" id="KW-1185">Reference proteome</keyword>
<dbReference type="OrthoDB" id="427186at2759"/>
<keyword evidence="3 7" id="KW-0833">Ubl conjugation pathway</keyword>
<protein>
    <recommendedName>
        <fullName evidence="7">Ubiquitin carboxyl-terminal hydrolase</fullName>
        <ecNumber evidence="7">3.4.19.12</ecNumber>
    </recommendedName>
</protein>
<sequence length="249" mass="27402">MEKKTWKMLENNPEVMNALAAKLGLSNSLTFYDVYSLDSQVELNHIPRPALALLVIIPLTPSWAANRRAEDADKGPYTMYGENEPVIWFKQTIGNACGSIGLLHSVINGPAVDFITPDSTLSKIRQAAIPLSMAERAEMLYNHLAFENAHKSVEEDGDSYTDAEVKRQGGHFVAFVKSGGKLWELEGDRKGPLDRGSLNDDEDVLSPRALEMGMKRIVDMSNSDGGAIMFSCIALARKVESDTARVQTD</sequence>
<comment type="similarity">
    <text evidence="6 7">Belongs to the peptidase C12 family.</text>
</comment>
<comment type="catalytic activity">
    <reaction evidence="1 7">
        <text>Thiol-dependent hydrolysis of ester, thioester, amide, peptide and isopeptide bonds formed by the C-terminal Gly of ubiquitin (a 76-residue protein attached to proteins as an intracellular targeting signal).</text>
        <dbReference type="EC" id="3.4.19.12"/>
    </reaction>
</comment>
<gene>
    <name evidence="9" type="ORF">M436DRAFT_66905</name>
</gene>
<dbReference type="FunFam" id="3.40.532.10:FF:000008">
    <property type="entry name" value="Ubiquitin carboxyl-terminal hydrolase"/>
    <property type="match status" value="1"/>
</dbReference>
<accession>A0A074W998</accession>
<dbReference type="GO" id="GO:0016579">
    <property type="term" value="P:protein deubiquitination"/>
    <property type="evidence" value="ECO:0007669"/>
    <property type="project" value="TreeGrafter"/>
</dbReference>
<dbReference type="InterPro" id="IPR036959">
    <property type="entry name" value="Peptidase_C12_UCH_sf"/>
</dbReference>
<dbReference type="AlphaFoldDB" id="A0A074W998"/>
<dbReference type="PANTHER" id="PTHR10589">
    <property type="entry name" value="UBIQUITIN CARBOXYL-TERMINAL HYDROLASE"/>
    <property type="match status" value="1"/>
</dbReference>
<dbReference type="GO" id="GO:0004843">
    <property type="term" value="F:cysteine-type deubiquitinase activity"/>
    <property type="evidence" value="ECO:0007669"/>
    <property type="project" value="UniProtKB-EC"/>
</dbReference>
<organism evidence="9 10">
    <name type="scientific">Aureobasidium namibiae CBS 147.97</name>
    <dbReference type="NCBI Taxonomy" id="1043004"/>
    <lineage>
        <taxon>Eukaryota</taxon>
        <taxon>Fungi</taxon>
        <taxon>Dikarya</taxon>
        <taxon>Ascomycota</taxon>
        <taxon>Pezizomycotina</taxon>
        <taxon>Dothideomycetes</taxon>
        <taxon>Dothideomycetidae</taxon>
        <taxon>Dothideales</taxon>
        <taxon>Saccotheciaceae</taxon>
        <taxon>Aureobasidium</taxon>
    </lineage>
</organism>
<feature type="domain" description="UCH catalytic" evidence="8">
    <location>
        <begin position="5"/>
        <end position="237"/>
    </location>
</feature>
<keyword evidence="2 7" id="KW-0645">Protease</keyword>
<proteinExistence type="inferred from homology"/>
<dbReference type="Gene3D" id="3.40.532.10">
    <property type="entry name" value="Peptidase C12, ubiquitin carboxyl-terminal hydrolase"/>
    <property type="match status" value="1"/>
</dbReference>
<reference evidence="9 10" key="1">
    <citation type="journal article" date="2014" name="BMC Genomics">
        <title>Genome sequencing of four Aureobasidium pullulans varieties: biotechnological potential, stress tolerance, and description of new species.</title>
        <authorList>
            <person name="Gostin Ar C."/>
            <person name="Ohm R.A."/>
            <person name="Kogej T."/>
            <person name="Sonjak S."/>
            <person name="Turk M."/>
            <person name="Zajc J."/>
            <person name="Zalar P."/>
            <person name="Grube M."/>
            <person name="Sun H."/>
            <person name="Han J."/>
            <person name="Sharma A."/>
            <person name="Chiniquy J."/>
            <person name="Ngan C.Y."/>
            <person name="Lipzen A."/>
            <person name="Barry K."/>
            <person name="Grigoriev I.V."/>
            <person name="Gunde-Cimerman N."/>
        </authorList>
    </citation>
    <scope>NUCLEOTIDE SEQUENCE [LARGE SCALE GENOMIC DNA]</scope>
    <source>
        <strain evidence="9 10">CBS 147.97</strain>
    </source>
</reference>
<dbReference type="HOGENOM" id="CLU_054406_0_2_1"/>
<comment type="caution">
    <text evidence="6">Lacks conserved residue(s) required for the propagation of feature annotation.</text>
</comment>
<evidence type="ECO:0000313" key="10">
    <source>
        <dbReference type="Proteomes" id="UP000027730"/>
    </source>
</evidence>
<dbReference type="PRINTS" id="PR00707">
    <property type="entry name" value="UBCTHYDRLASE"/>
</dbReference>
<name>A0A074W998_9PEZI</name>
<evidence type="ECO:0000256" key="4">
    <source>
        <dbReference type="ARBA" id="ARBA00022801"/>
    </source>
</evidence>
<evidence type="ECO:0000313" key="9">
    <source>
        <dbReference type="EMBL" id="KEQ69635.1"/>
    </source>
</evidence>
<evidence type="ECO:0000256" key="6">
    <source>
        <dbReference type="PROSITE-ProRule" id="PRU01393"/>
    </source>
</evidence>
<evidence type="ECO:0000256" key="2">
    <source>
        <dbReference type="ARBA" id="ARBA00022670"/>
    </source>
</evidence>
<evidence type="ECO:0000256" key="1">
    <source>
        <dbReference type="ARBA" id="ARBA00000707"/>
    </source>
</evidence>
<dbReference type="GO" id="GO:0006511">
    <property type="term" value="P:ubiquitin-dependent protein catabolic process"/>
    <property type="evidence" value="ECO:0007669"/>
    <property type="project" value="UniProtKB-UniRule"/>
</dbReference>
<dbReference type="SUPFAM" id="SSF54001">
    <property type="entry name" value="Cysteine proteinases"/>
    <property type="match status" value="1"/>
</dbReference>
<dbReference type="EC" id="3.4.19.12" evidence="7"/>
<evidence type="ECO:0000256" key="3">
    <source>
        <dbReference type="ARBA" id="ARBA00022786"/>
    </source>
</evidence>
<evidence type="ECO:0000259" key="8">
    <source>
        <dbReference type="PROSITE" id="PS52048"/>
    </source>
</evidence>
<dbReference type="Pfam" id="PF01088">
    <property type="entry name" value="Peptidase_C12"/>
    <property type="match status" value="1"/>
</dbReference>
<dbReference type="InterPro" id="IPR038765">
    <property type="entry name" value="Papain-like_cys_pep_sf"/>
</dbReference>
<dbReference type="CDD" id="cd09616">
    <property type="entry name" value="Peptidase_C12_UCH_L1_L3"/>
    <property type="match status" value="1"/>
</dbReference>
<dbReference type="EMBL" id="KL584720">
    <property type="protein sequence ID" value="KEQ69635.1"/>
    <property type="molecule type" value="Genomic_DNA"/>
</dbReference>
<dbReference type="STRING" id="1043004.A0A074W998"/>
<keyword evidence="5 7" id="KW-0788">Thiol protease</keyword>
<dbReference type="Proteomes" id="UP000027730">
    <property type="component" value="Unassembled WGS sequence"/>
</dbReference>
<dbReference type="PANTHER" id="PTHR10589:SF41">
    <property type="entry name" value="UBIQUITIN CARBOXYL-TERMINAL HYDROLASE"/>
    <property type="match status" value="1"/>
</dbReference>
<dbReference type="InterPro" id="IPR001578">
    <property type="entry name" value="Peptidase_C12_UCH"/>
</dbReference>
<dbReference type="GeneID" id="25414130"/>
<keyword evidence="4 7" id="KW-0378">Hydrolase</keyword>
<dbReference type="GO" id="GO:0005737">
    <property type="term" value="C:cytoplasm"/>
    <property type="evidence" value="ECO:0007669"/>
    <property type="project" value="TreeGrafter"/>
</dbReference>
<dbReference type="RefSeq" id="XP_013423928.1">
    <property type="nucleotide sequence ID" value="XM_013568474.1"/>
</dbReference>
<evidence type="ECO:0000256" key="7">
    <source>
        <dbReference type="RuleBase" id="RU361215"/>
    </source>
</evidence>
<dbReference type="PROSITE" id="PS52048">
    <property type="entry name" value="UCH_DOMAIN"/>
    <property type="match status" value="1"/>
</dbReference>
<evidence type="ECO:0000256" key="5">
    <source>
        <dbReference type="ARBA" id="ARBA00022807"/>
    </source>
</evidence>